<dbReference type="EMBL" id="CASHTH010000381">
    <property type="protein sequence ID" value="CAI7999682.1"/>
    <property type="molecule type" value="Genomic_DNA"/>
</dbReference>
<protein>
    <submittedName>
        <fullName evidence="2">Uncharacterized protein</fullName>
    </submittedName>
</protein>
<accession>A0AA35R0P9</accession>
<keyword evidence="3" id="KW-1185">Reference proteome</keyword>
<organism evidence="2 3">
    <name type="scientific">Geodia barretti</name>
    <name type="common">Barrett's horny sponge</name>
    <dbReference type="NCBI Taxonomy" id="519541"/>
    <lineage>
        <taxon>Eukaryota</taxon>
        <taxon>Metazoa</taxon>
        <taxon>Porifera</taxon>
        <taxon>Demospongiae</taxon>
        <taxon>Heteroscleromorpha</taxon>
        <taxon>Tetractinellida</taxon>
        <taxon>Astrophorina</taxon>
        <taxon>Geodiidae</taxon>
        <taxon>Geodia</taxon>
    </lineage>
</organism>
<gene>
    <name evidence="2" type="ORF">GBAR_LOCUS2763</name>
</gene>
<dbReference type="AlphaFoldDB" id="A0AA35R0P9"/>
<sequence length="97" mass="10914">MMEDAPMPSLNSSDSMSMYGGMGDMSCDSVGRGEEERGKVLVKEEEEEEEDREGETDRVLLFDEQTDSFQLYNEDQHKAPQRDEQGTPIVNQPVHGA</sequence>
<feature type="compositionally biased region" description="Low complexity" evidence="1">
    <location>
        <begin position="12"/>
        <end position="29"/>
    </location>
</feature>
<feature type="compositionally biased region" description="Acidic residues" evidence="1">
    <location>
        <begin position="44"/>
        <end position="54"/>
    </location>
</feature>
<feature type="compositionally biased region" description="Basic and acidic residues" evidence="1">
    <location>
        <begin position="74"/>
        <end position="85"/>
    </location>
</feature>
<evidence type="ECO:0000313" key="3">
    <source>
        <dbReference type="Proteomes" id="UP001174909"/>
    </source>
</evidence>
<comment type="caution">
    <text evidence="2">The sequence shown here is derived from an EMBL/GenBank/DDBJ whole genome shotgun (WGS) entry which is preliminary data.</text>
</comment>
<evidence type="ECO:0000313" key="2">
    <source>
        <dbReference type="EMBL" id="CAI7999682.1"/>
    </source>
</evidence>
<feature type="compositionally biased region" description="Basic and acidic residues" evidence="1">
    <location>
        <begin position="31"/>
        <end position="43"/>
    </location>
</feature>
<evidence type="ECO:0000256" key="1">
    <source>
        <dbReference type="SAM" id="MobiDB-lite"/>
    </source>
</evidence>
<feature type="region of interest" description="Disordered" evidence="1">
    <location>
        <begin position="1"/>
        <end position="97"/>
    </location>
</feature>
<dbReference type="Proteomes" id="UP001174909">
    <property type="component" value="Unassembled WGS sequence"/>
</dbReference>
<proteinExistence type="predicted"/>
<reference evidence="2" key="1">
    <citation type="submission" date="2023-03" db="EMBL/GenBank/DDBJ databases">
        <authorList>
            <person name="Steffen K."/>
            <person name="Cardenas P."/>
        </authorList>
    </citation>
    <scope>NUCLEOTIDE SEQUENCE</scope>
</reference>
<feature type="non-terminal residue" evidence="2">
    <location>
        <position position="1"/>
    </location>
</feature>
<name>A0AA35R0P9_GEOBA</name>